<dbReference type="InterPro" id="IPR011009">
    <property type="entry name" value="Kinase-like_dom_sf"/>
</dbReference>
<keyword evidence="3" id="KW-1185">Reference proteome</keyword>
<dbReference type="OrthoDB" id="626167at2759"/>
<dbReference type="GO" id="GO:0070059">
    <property type="term" value="P:intrinsic apoptotic signaling pathway in response to endoplasmic reticulum stress"/>
    <property type="evidence" value="ECO:0007669"/>
    <property type="project" value="TreeGrafter"/>
</dbReference>
<dbReference type="Gene3D" id="1.10.510.10">
    <property type="entry name" value="Transferase(Phosphotransferase) domain 1"/>
    <property type="match status" value="4"/>
</dbReference>
<dbReference type="GO" id="GO:0004521">
    <property type="term" value="F:RNA endonuclease activity"/>
    <property type="evidence" value="ECO:0007669"/>
    <property type="project" value="InterPro"/>
</dbReference>
<dbReference type="SUPFAM" id="SSF56112">
    <property type="entry name" value="Protein kinase-like (PK-like)"/>
    <property type="match status" value="5"/>
</dbReference>
<feature type="domain" description="Protein kinase" evidence="1">
    <location>
        <begin position="952"/>
        <end position="1219"/>
    </location>
</feature>
<accession>A0A8J2WEA0</accession>
<evidence type="ECO:0000259" key="1">
    <source>
        <dbReference type="PROSITE" id="PS50011"/>
    </source>
</evidence>
<dbReference type="SMART" id="SM00220">
    <property type="entry name" value="S_TKc"/>
    <property type="match status" value="4"/>
</dbReference>
<feature type="domain" description="Protein kinase" evidence="1">
    <location>
        <begin position="673"/>
        <end position="935"/>
    </location>
</feature>
<dbReference type="PANTHER" id="PTHR13954">
    <property type="entry name" value="IRE1-RELATED"/>
    <property type="match status" value="1"/>
</dbReference>
<dbReference type="PROSITE" id="PS50011">
    <property type="entry name" value="PROTEIN_KINASE_DOM"/>
    <property type="match status" value="4"/>
</dbReference>
<reference evidence="2" key="1">
    <citation type="submission" date="2021-11" db="EMBL/GenBank/DDBJ databases">
        <authorList>
            <person name="Schell T."/>
        </authorList>
    </citation>
    <scope>NUCLEOTIDE SEQUENCE</scope>
    <source>
        <strain evidence="2">M5</strain>
    </source>
</reference>
<dbReference type="Pfam" id="PF00069">
    <property type="entry name" value="Pkinase"/>
    <property type="match status" value="4"/>
</dbReference>
<dbReference type="InterPro" id="IPR008271">
    <property type="entry name" value="Ser/Thr_kinase_AS"/>
</dbReference>
<dbReference type="PANTHER" id="PTHR13954:SF6">
    <property type="entry name" value="NON-SPECIFIC SERINE_THREONINE PROTEIN KINASE"/>
    <property type="match status" value="1"/>
</dbReference>
<sequence>MKLAKLADFKMSNNDRRSSLHSFASCEWISLIYRDVEPENILISYDNQAVYKWADFGLMSKELLSPALFIMAVQPYFKSGKTFRYQPNISDLVGHGAYGRDKWMNIKNDQEVVALKELRHPFIVTLYAVEDDDDFRNYIFELCQANLEEFITKKYNGVMPNEIEGLYQMASGLKFIHEKKMIHRDIKPENVLIYFDGQRACLKIADLGFTKPLKEDGTHFDLASGLKGTEYYMPPELLVLRNLNLDLNRRHVLDEKCTTASDVFAAGCTFFRYCAGGLHPYGYDFNIEGNIMTGNPVNLTDIIAENMRLLGDGKDTGNIKPIREKILDPAEKRLLAFSAIVERLEDESNNSSFLPSTLSAQNLRKGDDKDLKNLLWKIDLIEKMIKFDPEERLPFSEIVKRLADQSSPSFLQAFLSGKESLPHVIVVQSSRPRDLKIIIGDLQFDRRSYGGSGKLFHGTFKNKKVAVKRMQILDSDVENRELKNNKRLSHINHPNILLFIHYEKDNDFGYFIFELCASSLEEYIKRKYQGPMPTEEQVLFQLASGLEFIHSNGILYRNFKPENVLISLTKPVQMKYCGFGCSKSVNERGTCTLSGVKETYNWKSPEELKMMAQQEENEILRGSVKTLPKKHFARPFVIQMIEHEPEKRISLSKVIEYLKPLQPPNRLSLLQYDLQNWLSSTGTFSLVYDVVTIEGSSLAVKRVPIKECATKSFDELKQLDHSNIIRLLHFDQDDDYKFFGMELCAASLDQLFLPIGDPKKYEGSIPTDEQFCFQLISGLQYIHKKGPHSTGPIKPTNILISSSENDPQIKLSDFGLTTTSRLNEGHTTQRSIGGFLSSRYWLAPELLDPMNEPTKESDIFAAGSVFFYFLSKGKHLFGDEIHKIIANTSEGIHANIFCELLPKNGFPYSGLIRWMTSKPPGDRPKMDNINRQLSLIKPLPSENLRQIGAIHYSVDHFVEGGGQGNVFFGKWKDSQVAVKRIVNMDTLTQDKKTLVYRERENYQKLKHRNIVELFAFDEDEYFMVLALEKCLTSVHDYCCIPQLYRGIIPMPSDQEVLLQMAQGLEYIHSQGLIHRDVKPHNILISGDNPAVIRWADFGMTRAVITGSKTFSWSKLQGTDRWLAPELIEASQEKKIRGRIHPFGDGDDYSTKKNIKEQKQINFDRLPVGHFAFDIIKGMIENDREKRSKLPKVIEKLLECTTSTAIDTAEKFLVPRGVSN</sequence>
<evidence type="ECO:0000313" key="2">
    <source>
        <dbReference type="EMBL" id="CAH0103924.1"/>
    </source>
</evidence>
<dbReference type="GO" id="GO:0036498">
    <property type="term" value="P:IRE1-mediated unfolded protein response"/>
    <property type="evidence" value="ECO:0007669"/>
    <property type="project" value="TreeGrafter"/>
</dbReference>
<dbReference type="EMBL" id="CAKKLH010000121">
    <property type="protein sequence ID" value="CAH0103924.1"/>
    <property type="molecule type" value="Genomic_DNA"/>
</dbReference>
<organism evidence="2 3">
    <name type="scientific">Daphnia galeata</name>
    <dbReference type="NCBI Taxonomy" id="27404"/>
    <lineage>
        <taxon>Eukaryota</taxon>
        <taxon>Metazoa</taxon>
        <taxon>Ecdysozoa</taxon>
        <taxon>Arthropoda</taxon>
        <taxon>Crustacea</taxon>
        <taxon>Branchiopoda</taxon>
        <taxon>Diplostraca</taxon>
        <taxon>Cladocera</taxon>
        <taxon>Anomopoda</taxon>
        <taxon>Daphniidae</taxon>
        <taxon>Daphnia</taxon>
    </lineage>
</organism>
<dbReference type="GO" id="GO:0005524">
    <property type="term" value="F:ATP binding"/>
    <property type="evidence" value="ECO:0007669"/>
    <property type="project" value="InterPro"/>
</dbReference>
<name>A0A8J2WEA0_9CRUS</name>
<dbReference type="PROSITE" id="PS00108">
    <property type="entry name" value="PROTEIN_KINASE_ST"/>
    <property type="match status" value="2"/>
</dbReference>
<dbReference type="GO" id="GO:1990604">
    <property type="term" value="C:IRE1-TRAF2-ASK1 complex"/>
    <property type="evidence" value="ECO:0007669"/>
    <property type="project" value="TreeGrafter"/>
</dbReference>
<protein>
    <recommendedName>
        <fullName evidence="1">Protein kinase domain-containing protein</fullName>
    </recommendedName>
</protein>
<dbReference type="InterPro" id="IPR000719">
    <property type="entry name" value="Prot_kinase_dom"/>
</dbReference>
<dbReference type="InterPro" id="IPR045133">
    <property type="entry name" value="IRE1/2-like"/>
</dbReference>
<gene>
    <name evidence="2" type="ORF">DGAL_LOCUS6629</name>
</gene>
<dbReference type="AlphaFoldDB" id="A0A8J2WEA0"/>
<evidence type="ECO:0000313" key="3">
    <source>
        <dbReference type="Proteomes" id="UP000789390"/>
    </source>
</evidence>
<dbReference type="GO" id="GO:0004674">
    <property type="term" value="F:protein serine/threonine kinase activity"/>
    <property type="evidence" value="ECO:0007669"/>
    <property type="project" value="InterPro"/>
</dbReference>
<feature type="domain" description="Protein kinase" evidence="1">
    <location>
        <begin position="441"/>
        <end position="678"/>
    </location>
</feature>
<dbReference type="CDD" id="cd00180">
    <property type="entry name" value="PKc"/>
    <property type="match status" value="2"/>
</dbReference>
<proteinExistence type="predicted"/>
<feature type="domain" description="Protein kinase" evidence="1">
    <location>
        <begin position="45"/>
        <end position="415"/>
    </location>
</feature>
<dbReference type="Proteomes" id="UP000789390">
    <property type="component" value="Unassembled WGS sequence"/>
</dbReference>
<dbReference type="GO" id="GO:0051082">
    <property type="term" value="F:unfolded protein binding"/>
    <property type="evidence" value="ECO:0007669"/>
    <property type="project" value="TreeGrafter"/>
</dbReference>
<comment type="caution">
    <text evidence="2">The sequence shown here is derived from an EMBL/GenBank/DDBJ whole genome shotgun (WGS) entry which is preliminary data.</text>
</comment>